<keyword evidence="17" id="KW-1185">Reference proteome</keyword>
<feature type="domain" description="Ionotropic glutamate receptor L-glutamate and glycine-binding" evidence="15">
    <location>
        <begin position="266"/>
        <end position="342"/>
    </location>
</feature>
<dbReference type="InterPro" id="IPR019594">
    <property type="entry name" value="Glu/Gly-bd"/>
</dbReference>
<dbReference type="PANTHER" id="PTHR42643">
    <property type="entry name" value="IONOTROPIC RECEPTOR 20A-RELATED"/>
    <property type="match status" value="1"/>
</dbReference>
<evidence type="ECO:0000259" key="15">
    <source>
        <dbReference type="Pfam" id="PF10613"/>
    </source>
</evidence>
<feature type="transmembrane region" description="Helical" evidence="13">
    <location>
        <begin position="413"/>
        <end position="432"/>
    </location>
</feature>
<name>A0AAE1UP60_9EUCA</name>
<dbReference type="Pfam" id="PF10613">
    <property type="entry name" value="Lig_chan-Glu_bd"/>
    <property type="match status" value="1"/>
</dbReference>
<evidence type="ECO:0000256" key="10">
    <source>
        <dbReference type="ARBA" id="ARBA00023180"/>
    </source>
</evidence>
<evidence type="ECO:0000256" key="8">
    <source>
        <dbReference type="ARBA" id="ARBA00023136"/>
    </source>
</evidence>
<feature type="domain" description="Ionotropic glutamate receptor C-terminal" evidence="14">
    <location>
        <begin position="359"/>
        <end position="624"/>
    </location>
</feature>
<dbReference type="GO" id="GO:0015276">
    <property type="term" value="F:ligand-gated monoatomic ion channel activity"/>
    <property type="evidence" value="ECO:0007669"/>
    <property type="project" value="InterPro"/>
</dbReference>
<keyword evidence="7" id="KW-0406">Ion transport</keyword>
<gene>
    <name evidence="16" type="ORF">Pmani_001741</name>
</gene>
<keyword evidence="9" id="KW-0675">Receptor</keyword>
<evidence type="ECO:0000256" key="11">
    <source>
        <dbReference type="ARBA" id="ARBA00023286"/>
    </source>
</evidence>
<keyword evidence="5 13" id="KW-0812">Transmembrane</keyword>
<comment type="subcellular location">
    <subcellularLocation>
        <location evidence="1">Cell membrane</location>
        <topology evidence="1">Multi-pass membrane protein</topology>
    </subcellularLocation>
</comment>
<evidence type="ECO:0008006" key="18">
    <source>
        <dbReference type="Google" id="ProtNLM"/>
    </source>
</evidence>
<keyword evidence="12" id="KW-0407">Ion channel</keyword>
<evidence type="ECO:0000256" key="2">
    <source>
        <dbReference type="ARBA" id="ARBA00008685"/>
    </source>
</evidence>
<dbReference type="Gene3D" id="1.10.287.70">
    <property type="match status" value="1"/>
</dbReference>
<dbReference type="EMBL" id="JAWZYT010000122">
    <property type="protein sequence ID" value="KAK4327816.1"/>
    <property type="molecule type" value="Genomic_DNA"/>
</dbReference>
<keyword evidence="10" id="KW-0325">Glycoprotein</keyword>
<evidence type="ECO:0000256" key="5">
    <source>
        <dbReference type="ARBA" id="ARBA00022692"/>
    </source>
</evidence>
<evidence type="ECO:0000259" key="14">
    <source>
        <dbReference type="Pfam" id="PF00060"/>
    </source>
</evidence>
<dbReference type="InterPro" id="IPR001320">
    <property type="entry name" value="Iontro_rcpt_C"/>
</dbReference>
<keyword evidence="3" id="KW-0813">Transport</keyword>
<dbReference type="Proteomes" id="UP001292094">
    <property type="component" value="Unassembled WGS sequence"/>
</dbReference>
<evidence type="ECO:0000256" key="4">
    <source>
        <dbReference type="ARBA" id="ARBA00022475"/>
    </source>
</evidence>
<keyword evidence="4" id="KW-1003">Cell membrane</keyword>
<evidence type="ECO:0000256" key="6">
    <source>
        <dbReference type="ARBA" id="ARBA00022989"/>
    </source>
</evidence>
<dbReference type="PANTHER" id="PTHR42643:SF38">
    <property type="entry name" value="IONOTROPIC RECEPTOR 100A"/>
    <property type="match status" value="1"/>
</dbReference>
<comment type="similarity">
    <text evidence="2">Belongs to the glutamate-gated ion channel (TC 1.A.10.1) family.</text>
</comment>
<sequence>MLTYLRLCVCVLKEVSGNNDEEAANEFLVELANGRLAPCHSFILTDKNLSSQLFSTLLALQGGMNNAYLHYDLQHFLTTTPTDLMLLHHRPPISDGLFCVAFYLLAPLPAITSAIDFIPKSKWFSGAIRYQISYTGGSLDISTLEADPILLSASHTLYVSHNPFYNHNSRNASLQKYLPLDLLANCPYCRDGEAEVVVRGRWLGANERGGLQGVSTAGDLFPDPYVDCNGHVFEGVYKNFPPFSHYSSGNSTHPLVLEKSLDKFIFDAISALHNFSYLMYEPKDGLWGFESSPGNYTGVVGEVQHRLYDFSVSLTITYDRGQEIDFTIDYYPLPLCFVTSKPKPLPQYLAVIRPFRGWVWAGVGVMLGVGGVTLWMLERVAATHKPMTLQKALFATFASLLTQSRQWPQYGIVRVYLSFWLVFCLVATVSYFGNLTAFLTVPAFTSTIDSLQELVRSDFSWGVNDYGAADYQLLLSSKEPLYQEIFRGISFCPSLFACIQRTLDERYAFISFKTYVRDAIATHFTDRNGDTQVYMAKESFFPAGVGIGMQKGSPFRRVFDKELRKLLEGGFPIKWVTDLIQEHALEGRRMAAANDGESVSEGNGQLTFTLYHLQGVFMVTGTGLLLSAFVFGLELILYKMI</sequence>
<proteinExistence type="inferred from homology"/>
<keyword evidence="11" id="KW-1071">Ligand-gated ion channel</keyword>
<dbReference type="AlphaFoldDB" id="A0AAE1UP60"/>
<dbReference type="InterPro" id="IPR052192">
    <property type="entry name" value="Insect_Ionotropic_Sensory_Rcpt"/>
</dbReference>
<dbReference type="SUPFAM" id="SSF53850">
    <property type="entry name" value="Periplasmic binding protein-like II"/>
    <property type="match status" value="1"/>
</dbReference>
<feature type="transmembrane region" description="Helical" evidence="13">
    <location>
        <begin position="616"/>
        <end position="638"/>
    </location>
</feature>
<accession>A0AAE1UP60</accession>
<dbReference type="GO" id="GO:0050906">
    <property type="term" value="P:detection of stimulus involved in sensory perception"/>
    <property type="evidence" value="ECO:0007669"/>
    <property type="project" value="UniProtKB-ARBA"/>
</dbReference>
<dbReference type="GO" id="GO:0005886">
    <property type="term" value="C:plasma membrane"/>
    <property type="evidence" value="ECO:0007669"/>
    <property type="project" value="UniProtKB-SubCell"/>
</dbReference>
<reference evidence="16" key="1">
    <citation type="submission" date="2023-11" db="EMBL/GenBank/DDBJ databases">
        <title>Genome assemblies of two species of porcelain crab, Petrolisthes cinctipes and Petrolisthes manimaculis (Anomura: Porcellanidae).</title>
        <authorList>
            <person name="Angst P."/>
        </authorList>
    </citation>
    <scope>NUCLEOTIDE SEQUENCE</scope>
    <source>
        <strain evidence="16">PB745_02</strain>
        <tissue evidence="16">Gill</tissue>
    </source>
</reference>
<evidence type="ECO:0000256" key="1">
    <source>
        <dbReference type="ARBA" id="ARBA00004651"/>
    </source>
</evidence>
<keyword evidence="8 13" id="KW-0472">Membrane</keyword>
<dbReference type="Gene3D" id="3.40.190.10">
    <property type="entry name" value="Periplasmic binding protein-like II"/>
    <property type="match status" value="1"/>
</dbReference>
<comment type="caution">
    <text evidence="16">The sequence shown here is derived from an EMBL/GenBank/DDBJ whole genome shotgun (WGS) entry which is preliminary data.</text>
</comment>
<dbReference type="Pfam" id="PF00060">
    <property type="entry name" value="Lig_chan"/>
    <property type="match status" value="1"/>
</dbReference>
<protein>
    <recommendedName>
        <fullName evidence="18">Ionotropic glutamate receptor C-terminal domain-containing protein</fullName>
    </recommendedName>
</protein>
<keyword evidence="6 13" id="KW-1133">Transmembrane helix</keyword>
<evidence type="ECO:0000256" key="13">
    <source>
        <dbReference type="SAM" id="Phobius"/>
    </source>
</evidence>
<feature type="transmembrane region" description="Helical" evidence="13">
    <location>
        <begin position="357"/>
        <end position="377"/>
    </location>
</feature>
<evidence type="ECO:0000256" key="7">
    <source>
        <dbReference type="ARBA" id="ARBA00023065"/>
    </source>
</evidence>
<evidence type="ECO:0000313" key="16">
    <source>
        <dbReference type="EMBL" id="KAK4327816.1"/>
    </source>
</evidence>
<evidence type="ECO:0000256" key="12">
    <source>
        <dbReference type="ARBA" id="ARBA00023303"/>
    </source>
</evidence>
<evidence type="ECO:0000313" key="17">
    <source>
        <dbReference type="Proteomes" id="UP001292094"/>
    </source>
</evidence>
<evidence type="ECO:0000256" key="9">
    <source>
        <dbReference type="ARBA" id="ARBA00023170"/>
    </source>
</evidence>
<organism evidence="16 17">
    <name type="scientific">Petrolisthes manimaculis</name>
    <dbReference type="NCBI Taxonomy" id="1843537"/>
    <lineage>
        <taxon>Eukaryota</taxon>
        <taxon>Metazoa</taxon>
        <taxon>Ecdysozoa</taxon>
        <taxon>Arthropoda</taxon>
        <taxon>Crustacea</taxon>
        <taxon>Multicrustacea</taxon>
        <taxon>Malacostraca</taxon>
        <taxon>Eumalacostraca</taxon>
        <taxon>Eucarida</taxon>
        <taxon>Decapoda</taxon>
        <taxon>Pleocyemata</taxon>
        <taxon>Anomura</taxon>
        <taxon>Galatheoidea</taxon>
        <taxon>Porcellanidae</taxon>
        <taxon>Petrolisthes</taxon>
    </lineage>
</organism>
<evidence type="ECO:0000256" key="3">
    <source>
        <dbReference type="ARBA" id="ARBA00022448"/>
    </source>
</evidence>